<reference evidence="8 9" key="1">
    <citation type="submission" date="2020-03" db="EMBL/GenBank/DDBJ databases">
        <title>Alteromonas ponticola sp. nov., isolated from seawater.</title>
        <authorList>
            <person name="Yoon J.-H."/>
            <person name="Kim Y.-O."/>
        </authorList>
    </citation>
    <scope>NUCLEOTIDE SEQUENCE [LARGE SCALE GENOMIC DNA]</scope>
    <source>
        <strain evidence="8 9">MYP5</strain>
    </source>
</reference>
<dbReference type="InterPro" id="IPR005123">
    <property type="entry name" value="Oxoglu/Fe-dep_dioxygenase_dom"/>
</dbReference>
<dbReference type="Proteomes" id="UP000709336">
    <property type="component" value="Unassembled WGS sequence"/>
</dbReference>
<keyword evidence="9" id="KW-1185">Reference proteome</keyword>
<dbReference type="InterPro" id="IPR044862">
    <property type="entry name" value="Pro_4_hyd_alph_FE2OG_OXY"/>
</dbReference>
<gene>
    <name evidence="8" type="ORF">HCJ96_04580</name>
</gene>
<keyword evidence="2" id="KW-0479">Metal-binding</keyword>
<dbReference type="SMART" id="SM00702">
    <property type="entry name" value="P4Hc"/>
    <property type="match status" value="1"/>
</dbReference>
<evidence type="ECO:0000256" key="1">
    <source>
        <dbReference type="ARBA" id="ARBA00001961"/>
    </source>
</evidence>
<keyword evidence="6" id="KW-0408">Iron</keyword>
<comment type="caution">
    <text evidence="8">The sequence shown here is derived from an EMBL/GenBank/DDBJ whole genome shotgun (WGS) entry which is preliminary data.</text>
</comment>
<evidence type="ECO:0000313" key="9">
    <source>
        <dbReference type="Proteomes" id="UP000709336"/>
    </source>
</evidence>
<dbReference type="Pfam" id="PF13640">
    <property type="entry name" value="2OG-FeII_Oxy_3"/>
    <property type="match status" value="1"/>
</dbReference>
<keyword evidence="4" id="KW-0223">Dioxygenase</keyword>
<keyword evidence="3" id="KW-0847">Vitamin C</keyword>
<evidence type="ECO:0000259" key="7">
    <source>
        <dbReference type="PROSITE" id="PS51471"/>
    </source>
</evidence>
<dbReference type="InterPro" id="IPR051559">
    <property type="entry name" value="HIF_prolyl_hydroxylases"/>
</dbReference>
<proteinExistence type="predicted"/>
<keyword evidence="5" id="KW-0560">Oxidoreductase</keyword>
<accession>A0ABX1QYI4</accession>
<dbReference type="Gene3D" id="2.60.120.620">
    <property type="entry name" value="q2cbj1_9rhob like domain"/>
    <property type="match status" value="1"/>
</dbReference>
<comment type="cofactor">
    <cofactor evidence="1">
        <name>L-ascorbate</name>
        <dbReference type="ChEBI" id="CHEBI:38290"/>
    </cofactor>
</comment>
<organism evidence="8 9">
    <name type="scientific">Alteromonas ponticola</name>
    <dbReference type="NCBI Taxonomy" id="2720613"/>
    <lineage>
        <taxon>Bacteria</taxon>
        <taxon>Pseudomonadati</taxon>
        <taxon>Pseudomonadota</taxon>
        <taxon>Gammaproteobacteria</taxon>
        <taxon>Alteromonadales</taxon>
        <taxon>Alteromonadaceae</taxon>
        <taxon>Alteromonas/Salinimonas group</taxon>
        <taxon>Alteromonas</taxon>
    </lineage>
</organism>
<evidence type="ECO:0000256" key="2">
    <source>
        <dbReference type="ARBA" id="ARBA00022723"/>
    </source>
</evidence>
<name>A0ABX1QYI4_9ALTE</name>
<dbReference type="RefSeq" id="WP_169209854.1">
    <property type="nucleotide sequence ID" value="NZ_JAATNW010000002.1"/>
</dbReference>
<feature type="domain" description="Fe2OG dioxygenase" evidence="7">
    <location>
        <begin position="107"/>
        <end position="209"/>
    </location>
</feature>
<protein>
    <submittedName>
        <fullName evidence="8">2OG-Fe(II) oxygenase</fullName>
    </submittedName>
</protein>
<evidence type="ECO:0000256" key="6">
    <source>
        <dbReference type="ARBA" id="ARBA00023004"/>
    </source>
</evidence>
<evidence type="ECO:0000256" key="3">
    <source>
        <dbReference type="ARBA" id="ARBA00022896"/>
    </source>
</evidence>
<dbReference type="PROSITE" id="PS51471">
    <property type="entry name" value="FE2OG_OXY"/>
    <property type="match status" value="1"/>
</dbReference>
<dbReference type="InterPro" id="IPR006620">
    <property type="entry name" value="Pro_4_hyd_alph"/>
</dbReference>
<sequence>MLANVINLPAQHDNSHLFELIAQDIETKGFSIRPGALPALIAESLLSHQLSLNSAKYQDAGIGRGEDQITNRFVRTDEICWINGESDAGKRWLDWANELKNYLNRRLFLGLFSFESHFAHYPQGAFYKRHVDSFKGNTNRVLSLVTYLNSNWSNDDGGELVLYQDETDHVGTRVVPLMGTLALFLSEDFPHEVLPAARDRYSVAGWYRVNSSMTDRVDPPR</sequence>
<evidence type="ECO:0000256" key="5">
    <source>
        <dbReference type="ARBA" id="ARBA00023002"/>
    </source>
</evidence>
<dbReference type="PANTHER" id="PTHR12907">
    <property type="entry name" value="EGL NINE HOMOLOG-RELATED"/>
    <property type="match status" value="1"/>
</dbReference>
<evidence type="ECO:0000256" key="4">
    <source>
        <dbReference type="ARBA" id="ARBA00022964"/>
    </source>
</evidence>
<dbReference type="PANTHER" id="PTHR12907:SF26">
    <property type="entry name" value="HIF PROLYL HYDROXYLASE, ISOFORM C"/>
    <property type="match status" value="1"/>
</dbReference>
<dbReference type="EMBL" id="JAATNW010000002">
    <property type="protein sequence ID" value="NMH59295.1"/>
    <property type="molecule type" value="Genomic_DNA"/>
</dbReference>
<evidence type="ECO:0000313" key="8">
    <source>
        <dbReference type="EMBL" id="NMH59295.1"/>
    </source>
</evidence>